<keyword evidence="2" id="KW-1185">Reference proteome</keyword>
<dbReference type="AlphaFoldDB" id="G4RP01"/>
<dbReference type="Proteomes" id="UP000002654">
    <property type="component" value="Chromosome"/>
</dbReference>
<dbReference type="OrthoDB" id="56850at2157"/>
<evidence type="ECO:0000313" key="1">
    <source>
        <dbReference type="EMBL" id="CCC81295.1"/>
    </source>
</evidence>
<evidence type="ECO:0000313" key="2">
    <source>
        <dbReference type="Proteomes" id="UP000002654"/>
    </source>
</evidence>
<sequence length="142" mass="14964">MSAEERIFRALSDPQKQEALAALLENIDVIKDLVALLAELKNAGVLEGLAGLLALMRAFSGDLLGRDVAEKAAKMLDLASAFSLLGANVNNVACLSRAVAEADASNPAGIYSLVNSLQDPDVQRGLGYFLSFMKALGKCIRG</sequence>
<dbReference type="PANTHER" id="PTHR38433">
    <property type="match status" value="1"/>
</dbReference>
<name>G4RP01_THETK</name>
<protein>
    <recommendedName>
        <fullName evidence="3">DUF1641 domain-containing protein</fullName>
    </recommendedName>
</protein>
<dbReference type="PaxDb" id="768679-TTX_0635"/>
<dbReference type="PATRIC" id="fig|768679.9.peg.648"/>
<reference evidence="1 2" key="1">
    <citation type="journal article" date="2011" name="PLoS ONE">
        <title>The complete genome sequence of Thermoproteus tenax: a physiologically versatile member of the Crenarchaeota.</title>
        <authorList>
            <person name="Siebers B."/>
            <person name="Zaparty M."/>
            <person name="Raddatz G."/>
            <person name="Tjaden B."/>
            <person name="Albers S.V."/>
            <person name="Bell S.D."/>
            <person name="Blombach F."/>
            <person name="Kletzin A."/>
            <person name="Kyrpides N."/>
            <person name="Lanz C."/>
            <person name="Plagens A."/>
            <person name="Rampp M."/>
            <person name="Rosinus A."/>
            <person name="von Jan M."/>
            <person name="Makarova K.S."/>
            <person name="Klenk H.P."/>
            <person name="Schuster S.C."/>
            <person name="Hensel R."/>
        </authorList>
    </citation>
    <scope>NUCLEOTIDE SEQUENCE [LARGE SCALE GENOMIC DNA]</scope>
    <source>
        <strain evidence="2">ATCC 35583 / DSM 2078 / JCM 9277 / NBRC 100435 / Kra 1</strain>
    </source>
</reference>
<organism evidence="1 2">
    <name type="scientific">Thermoproteus tenax (strain ATCC 35583 / DSM 2078 / JCM 9277 / NBRC 100435 / Kra 1)</name>
    <dbReference type="NCBI Taxonomy" id="768679"/>
    <lineage>
        <taxon>Archaea</taxon>
        <taxon>Thermoproteota</taxon>
        <taxon>Thermoprotei</taxon>
        <taxon>Thermoproteales</taxon>
        <taxon>Thermoproteaceae</taxon>
        <taxon>Thermoproteus</taxon>
    </lineage>
</organism>
<dbReference type="eggNOG" id="arCOG02113">
    <property type="taxonomic scope" value="Archaea"/>
</dbReference>
<accession>G4RP01</accession>
<dbReference type="EMBL" id="FN869859">
    <property type="protein sequence ID" value="CCC81295.1"/>
    <property type="molecule type" value="Genomic_DNA"/>
</dbReference>
<proteinExistence type="predicted"/>
<dbReference type="GeneID" id="11263631"/>
<dbReference type="RefSeq" id="WP_014126552.1">
    <property type="nucleotide sequence ID" value="NC_016070.1"/>
</dbReference>
<evidence type="ECO:0008006" key="3">
    <source>
        <dbReference type="Google" id="ProtNLM"/>
    </source>
</evidence>
<dbReference type="STRING" id="768679.TTX_0635"/>
<dbReference type="InterPro" id="IPR012440">
    <property type="entry name" value="DUF1641"/>
</dbReference>
<dbReference type="KEGG" id="ttn:TTX_0635"/>
<dbReference type="Pfam" id="PF07849">
    <property type="entry name" value="DUF1641"/>
    <property type="match status" value="1"/>
</dbReference>
<gene>
    <name evidence="1" type="ordered locus">TTX_0635</name>
</gene>
<dbReference type="HOGENOM" id="CLU_1782552_0_0_2"/>
<dbReference type="PANTHER" id="PTHR38433:SF1">
    <property type="entry name" value="DUF1641 DOMAIN-CONTAINING PROTEIN"/>
    <property type="match status" value="1"/>
</dbReference>